<dbReference type="RefSeq" id="WP_339890623.1">
    <property type="nucleotide sequence ID" value="NZ_CAXBCE010000007.1"/>
</dbReference>
<evidence type="ECO:0000256" key="1">
    <source>
        <dbReference type="SAM" id="SignalP"/>
    </source>
</evidence>
<reference evidence="3 4" key="1">
    <citation type="submission" date="2024-03" db="EMBL/GenBank/DDBJ databases">
        <title>Community enrichment and isolation of bacterial strains for fucoidan degradation.</title>
        <authorList>
            <person name="Sichert A."/>
        </authorList>
    </citation>
    <scope>NUCLEOTIDE SEQUENCE [LARGE SCALE GENOMIC DNA]</scope>
    <source>
        <strain evidence="3 4">AS76</strain>
    </source>
</reference>
<dbReference type="Pfam" id="PF17131">
    <property type="entry name" value="LolA_like"/>
    <property type="match status" value="1"/>
</dbReference>
<dbReference type="EMBL" id="JBBMRA010000002">
    <property type="protein sequence ID" value="MEM5535489.1"/>
    <property type="molecule type" value="Genomic_DNA"/>
</dbReference>
<sequence>MSKFIGIKSLLIVMAVSALNTVYATELTDANAIVSKANLVAYYAGNDGRSEARMLITDAQGREQKRQFTILRRDREEGGEQDFLVVFSRPSDVRNTVFLVAKKPGGDDDRWLYLPGLDLVKRISAGDKRTSFVGSHYFYEDVSGRSITEDSHQLLETSDKYYVIENKPLDPNSAEFSRYIAWINKASFLPEKIEYQDENDKVYRRVEVLASEVIQGHETVTKSQVSDLRSGGTTTLEFRFQHYDLGMDQAVFSERSLRKPPREWLQRGE</sequence>
<keyword evidence="1" id="KW-0732">Signal</keyword>
<gene>
    <name evidence="3" type="ORF">WNY58_03685</name>
</gene>
<feature type="domain" description="Uncharacterized protein TP-0789" evidence="2">
    <location>
        <begin position="79"/>
        <end position="259"/>
    </location>
</feature>
<dbReference type="Proteomes" id="UP001449225">
    <property type="component" value="Unassembled WGS sequence"/>
</dbReference>
<keyword evidence="4" id="KW-1185">Reference proteome</keyword>
<feature type="signal peptide" evidence="1">
    <location>
        <begin position="1"/>
        <end position="24"/>
    </location>
</feature>
<dbReference type="InterPro" id="IPR033399">
    <property type="entry name" value="TP_0789-like"/>
</dbReference>
<name>A0ABU9TQF1_9GAMM</name>
<dbReference type="CDD" id="cd16329">
    <property type="entry name" value="LolA_like"/>
    <property type="match status" value="1"/>
</dbReference>
<organism evidence="3 4">
    <name type="scientific">Neptuniibacter pectenicola</name>
    <dbReference type="NCBI Taxonomy" id="1806669"/>
    <lineage>
        <taxon>Bacteria</taxon>
        <taxon>Pseudomonadati</taxon>
        <taxon>Pseudomonadota</taxon>
        <taxon>Gammaproteobacteria</taxon>
        <taxon>Oceanospirillales</taxon>
        <taxon>Oceanospirillaceae</taxon>
        <taxon>Neptuniibacter</taxon>
    </lineage>
</organism>
<comment type="caution">
    <text evidence="3">The sequence shown here is derived from an EMBL/GenBank/DDBJ whole genome shotgun (WGS) entry which is preliminary data.</text>
</comment>
<protein>
    <submittedName>
        <fullName evidence="3">Outer membrane lipoprotein-sorting protein</fullName>
    </submittedName>
</protein>
<dbReference type="Gene3D" id="2.50.20.10">
    <property type="entry name" value="Lipoprotein localisation LolA/LolB/LppX"/>
    <property type="match status" value="1"/>
</dbReference>
<evidence type="ECO:0000313" key="4">
    <source>
        <dbReference type="Proteomes" id="UP001449225"/>
    </source>
</evidence>
<proteinExistence type="predicted"/>
<keyword evidence="3" id="KW-0449">Lipoprotein</keyword>
<evidence type="ECO:0000259" key="2">
    <source>
        <dbReference type="Pfam" id="PF17131"/>
    </source>
</evidence>
<accession>A0ABU9TQF1</accession>
<evidence type="ECO:0000313" key="3">
    <source>
        <dbReference type="EMBL" id="MEM5535489.1"/>
    </source>
</evidence>
<feature type="chain" id="PRO_5045727669" evidence="1">
    <location>
        <begin position="25"/>
        <end position="269"/>
    </location>
</feature>